<accession>A0A9D4IVY7</accession>
<reference evidence="2" key="1">
    <citation type="journal article" date="2019" name="bioRxiv">
        <title>The Genome of the Zebra Mussel, Dreissena polymorpha: A Resource for Invasive Species Research.</title>
        <authorList>
            <person name="McCartney M.A."/>
            <person name="Auch B."/>
            <person name="Kono T."/>
            <person name="Mallez S."/>
            <person name="Zhang Y."/>
            <person name="Obille A."/>
            <person name="Becker A."/>
            <person name="Abrahante J.E."/>
            <person name="Garbe J."/>
            <person name="Badalamenti J.P."/>
            <person name="Herman A."/>
            <person name="Mangelson H."/>
            <person name="Liachko I."/>
            <person name="Sullivan S."/>
            <person name="Sone E.D."/>
            <person name="Koren S."/>
            <person name="Silverstein K.A.T."/>
            <person name="Beckman K.B."/>
            <person name="Gohl D.M."/>
        </authorList>
    </citation>
    <scope>NUCLEOTIDE SEQUENCE</scope>
    <source>
        <strain evidence="2">Duluth1</strain>
        <tissue evidence="2">Whole animal</tissue>
    </source>
</reference>
<dbReference type="Proteomes" id="UP000828390">
    <property type="component" value="Unassembled WGS sequence"/>
</dbReference>
<reference evidence="2" key="2">
    <citation type="submission" date="2020-11" db="EMBL/GenBank/DDBJ databases">
        <authorList>
            <person name="McCartney M.A."/>
            <person name="Auch B."/>
            <person name="Kono T."/>
            <person name="Mallez S."/>
            <person name="Becker A."/>
            <person name="Gohl D.M."/>
            <person name="Silverstein K.A.T."/>
            <person name="Koren S."/>
            <person name="Bechman K.B."/>
            <person name="Herman A."/>
            <person name="Abrahante J.E."/>
            <person name="Garbe J."/>
        </authorList>
    </citation>
    <scope>NUCLEOTIDE SEQUENCE</scope>
    <source>
        <strain evidence="2">Duluth1</strain>
        <tissue evidence="2">Whole animal</tissue>
    </source>
</reference>
<evidence type="ECO:0000256" key="1">
    <source>
        <dbReference type="SAM" id="MobiDB-lite"/>
    </source>
</evidence>
<comment type="caution">
    <text evidence="2">The sequence shown here is derived from an EMBL/GenBank/DDBJ whole genome shotgun (WGS) entry which is preliminary data.</text>
</comment>
<organism evidence="2 3">
    <name type="scientific">Dreissena polymorpha</name>
    <name type="common">Zebra mussel</name>
    <name type="synonym">Mytilus polymorpha</name>
    <dbReference type="NCBI Taxonomy" id="45954"/>
    <lineage>
        <taxon>Eukaryota</taxon>
        <taxon>Metazoa</taxon>
        <taxon>Spiralia</taxon>
        <taxon>Lophotrochozoa</taxon>
        <taxon>Mollusca</taxon>
        <taxon>Bivalvia</taxon>
        <taxon>Autobranchia</taxon>
        <taxon>Heteroconchia</taxon>
        <taxon>Euheterodonta</taxon>
        <taxon>Imparidentia</taxon>
        <taxon>Neoheterodontei</taxon>
        <taxon>Myida</taxon>
        <taxon>Dreissenoidea</taxon>
        <taxon>Dreissenidae</taxon>
        <taxon>Dreissena</taxon>
    </lineage>
</organism>
<protein>
    <submittedName>
        <fullName evidence="2">Uncharacterized protein</fullName>
    </submittedName>
</protein>
<keyword evidence="3" id="KW-1185">Reference proteome</keyword>
<dbReference type="AlphaFoldDB" id="A0A9D4IVY7"/>
<sequence>MFRLHIHESNDANKKQTHEQRIKCGSPGSIRMFVGVGINHYVDGEVASFAFLYVKPVVPIDWTKRRVAEDGIAFFSICADSLGL</sequence>
<feature type="region of interest" description="Disordered" evidence="1">
    <location>
        <begin position="1"/>
        <end position="20"/>
    </location>
</feature>
<evidence type="ECO:0000313" key="3">
    <source>
        <dbReference type="Proteomes" id="UP000828390"/>
    </source>
</evidence>
<name>A0A9D4IVY7_DREPO</name>
<proteinExistence type="predicted"/>
<gene>
    <name evidence="2" type="ORF">DPMN_164271</name>
</gene>
<evidence type="ECO:0000313" key="2">
    <source>
        <dbReference type="EMBL" id="KAH3786168.1"/>
    </source>
</evidence>
<dbReference type="EMBL" id="JAIWYP010000008">
    <property type="protein sequence ID" value="KAH3786168.1"/>
    <property type="molecule type" value="Genomic_DNA"/>
</dbReference>